<dbReference type="NCBIfam" id="TIGR00922">
    <property type="entry name" value="nusG"/>
    <property type="match status" value="1"/>
</dbReference>
<gene>
    <name evidence="1 4" type="primary">nusG</name>
    <name evidence="4" type="ORF">G4V39_03205</name>
</gene>
<proteinExistence type="inferred from homology"/>
<dbReference type="Pfam" id="PF00467">
    <property type="entry name" value="KOW"/>
    <property type="match status" value="1"/>
</dbReference>
<dbReference type="InterPro" id="IPR005825">
    <property type="entry name" value="Ribosomal_uL24_CS"/>
</dbReference>
<dbReference type="SUPFAM" id="SSF50104">
    <property type="entry name" value="Translation proteins SH3-like domain"/>
    <property type="match status" value="1"/>
</dbReference>
<comment type="function">
    <text evidence="1 3">Participates in transcription elongation, termination and antitermination.</text>
</comment>
<dbReference type="InterPro" id="IPR001062">
    <property type="entry name" value="Transcrpt_antiterm_NusG"/>
</dbReference>
<dbReference type="PANTHER" id="PTHR30265:SF2">
    <property type="entry name" value="TRANSCRIPTION TERMINATION_ANTITERMINATION PROTEIN NUSG"/>
    <property type="match status" value="1"/>
</dbReference>
<accession>A0A6G7PUT1</accession>
<dbReference type="InterPro" id="IPR043425">
    <property type="entry name" value="NusG-like"/>
</dbReference>
<dbReference type="AlphaFoldDB" id="A0A6G7PUT1"/>
<dbReference type="GO" id="GO:0005840">
    <property type="term" value="C:ribosome"/>
    <property type="evidence" value="ECO:0007669"/>
    <property type="project" value="InterPro"/>
</dbReference>
<sequence length="175" mass="20363">MAHRWYIVHTYSGFEEKVKKALEERIKQFGKEEFFSEILVPTEKVIEIVKGEKRTTSRRFYPGYILVKMELNDETWHLVRNTPKVTGFVGGQKPIPLPEEEAQKIIDRVREGAVKPRPKYQFEPGDRVRVIEGPFANFHGVVDEVKPEKGKVRVLVSIFGRETPVELEFSHITKI</sequence>
<dbReference type="InterPro" id="IPR008991">
    <property type="entry name" value="Translation_prot_SH3-like_sf"/>
</dbReference>
<evidence type="ECO:0000313" key="4">
    <source>
        <dbReference type="EMBL" id="QIJ71347.1"/>
    </source>
</evidence>
<keyword evidence="1 3" id="KW-0805">Transcription regulation</keyword>
<dbReference type="HAMAP" id="MF_00948">
    <property type="entry name" value="NusG"/>
    <property type="match status" value="1"/>
</dbReference>
<keyword evidence="1 3" id="KW-0804">Transcription</keyword>
<dbReference type="Gene3D" id="3.30.70.940">
    <property type="entry name" value="NusG, N-terminal domain"/>
    <property type="match status" value="1"/>
</dbReference>
<dbReference type="EMBL" id="CP048877">
    <property type="protein sequence ID" value="QIJ71347.1"/>
    <property type="molecule type" value="Genomic_DNA"/>
</dbReference>
<name>A0A6G7PUT1_9BACT</name>
<keyword evidence="5" id="KW-1185">Reference proteome</keyword>
<dbReference type="PROSITE" id="PS01014">
    <property type="entry name" value="NUSG"/>
    <property type="match status" value="1"/>
</dbReference>
<dbReference type="PRINTS" id="PR00338">
    <property type="entry name" value="NUSGTNSCPFCT"/>
</dbReference>
<dbReference type="FunFam" id="2.30.30.30:FF:000002">
    <property type="entry name" value="Transcription termination/antitermination factor NusG"/>
    <property type="match status" value="1"/>
</dbReference>
<evidence type="ECO:0000256" key="2">
    <source>
        <dbReference type="NCBIfam" id="TIGR00922"/>
    </source>
</evidence>
<dbReference type="CDD" id="cd09891">
    <property type="entry name" value="NGN_Bact_1"/>
    <property type="match status" value="1"/>
</dbReference>
<dbReference type="InterPro" id="IPR015869">
    <property type="entry name" value="Transcrpt_antiterm_NusG_bac_CS"/>
</dbReference>
<reference evidence="4 5" key="1">
    <citation type="submission" date="2020-02" db="EMBL/GenBank/DDBJ databases">
        <title>Genome analysis of Thermosulfuriphilus ammonigenes ST65T, an anaerobic thermophilic chemolithoautotrophic bacterium isolated from a deep-sea hydrothermal vent.</title>
        <authorList>
            <person name="Slobodkina G."/>
            <person name="Allioux M."/>
            <person name="Merkel A."/>
            <person name="Alain K."/>
            <person name="Jebbar M."/>
            <person name="Slobodkin A."/>
        </authorList>
    </citation>
    <scope>NUCLEOTIDE SEQUENCE [LARGE SCALE GENOMIC DNA]</scope>
    <source>
        <strain evidence="4 5">ST65</strain>
    </source>
</reference>
<dbReference type="Proteomes" id="UP000502179">
    <property type="component" value="Chromosome"/>
</dbReference>
<dbReference type="SMART" id="SM00738">
    <property type="entry name" value="NGN"/>
    <property type="match status" value="1"/>
</dbReference>
<evidence type="ECO:0000256" key="3">
    <source>
        <dbReference type="RuleBase" id="RU000538"/>
    </source>
</evidence>
<dbReference type="GO" id="GO:0006353">
    <property type="term" value="P:DNA-templated transcription termination"/>
    <property type="evidence" value="ECO:0007669"/>
    <property type="project" value="UniProtKB-UniRule"/>
</dbReference>
<dbReference type="Gene3D" id="2.30.30.30">
    <property type="match status" value="1"/>
</dbReference>
<dbReference type="SUPFAM" id="SSF82679">
    <property type="entry name" value="N-utilization substance G protein NusG, N-terminal domain"/>
    <property type="match status" value="1"/>
</dbReference>
<dbReference type="GO" id="GO:0031564">
    <property type="term" value="P:transcription antitermination"/>
    <property type="evidence" value="ECO:0007669"/>
    <property type="project" value="UniProtKB-UniRule"/>
</dbReference>
<dbReference type="Pfam" id="PF02357">
    <property type="entry name" value="NusG"/>
    <property type="match status" value="1"/>
</dbReference>
<dbReference type="GO" id="GO:0005829">
    <property type="term" value="C:cytosol"/>
    <property type="evidence" value="ECO:0007669"/>
    <property type="project" value="TreeGrafter"/>
</dbReference>
<dbReference type="PROSITE" id="PS01108">
    <property type="entry name" value="RIBOSOMAL_L24"/>
    <property type="match status" value="1"/>
</dbReference>
<dbReference type="InterPro" id="IPR047050">
    <property type="entry name" value="NGN"/>
</dbReference>
<dbReference type="RefSeq" id="WP_166031569.1">
    <property type="nucleotide sequence ID" value="NZ_CP048877.1"/>
</dbReference>
<dbReference type="GO" id="GO:0003735">
    <property type="term" value="F:structural constituent of ribosome"/>
    <property type="evidence" value="ECO:0007669"/>
    <property type="project" value="InterPro"/>
</dbReference>
<dbReference type="GO" id="GO:0006354">
    <property type="term" value="P:DNA-templated transcription elongation"/>
    <property type="evidence" value="ECO:0007669"/>
    <property type="project" value="UniProtKB-UniRule"/>
</dbReference>
<dbReference type="InterPro" id="IPR005824">
    <property type="entry name" value="KOW"/>
</dbReference>
<dbReference type="GO" id="GO:0006412">
    <property type="term" value="P:translation"/>
    <property type="evidence" value="ECO:0007669"/>
    <property type="project" value="InterPro"/>
</dbReference>
<protein>
    <recommendedName>
        <fullName evidence="1 2">Transcription termination/antitermination protein NusG</fullName>
    </recommendedName>
</protein>
<dbReference type="InterPro" id="IPR036735">
    <property type="entry name" value="NGN_dom_sf"/>
</dbReference>
<organism evidence="4 5">
    <name type="scientific">Thermosulfuriphilus ammonigenes</name>
    <dbReference type="NCBI Taxonomy" id="1936021"/>
    <lineage>
        <taxon>Bacteria</taxon>
        <taxon>Pseudomonadati</taxon>
        <taxon>Thermodesulfobacteriota</taxon>
        <taxon>Thermodesulfobacteria</taxon>
        <taxon>Thermodesulfobacteriales</taxon>
        <taxon>Thermodesulfobacteriaceae</taxon>
        <taxon>Thermosulfuriphilus</taxon>
    </lineage>
</organism>
<dbReference type="PANTHER" id="PTHR30265">
    <property type="entry name" value="RHO-INTERACTING TRANSCRIPTION TERMINATION FACTOR NUSG"/>
    <property type="match status" value="1"/>
</dbReference>
<comment type="similarity">
    <text evidence="1 3">Belongs to the NusG family.</text>
</comment>
<dbReference type="GO" id="GO:0032784">
    <property type="term" value="P:regulation of DNA-templated transcription elongation"/>
    <property type="evidence" value="ECO:0007669"/>
    <property type="project" value="InterPro"/>
</dbReference>
<dbReference type="InterPro" id="IPR014722">
    <property type="entry name" value="Rib_uL2_dom2"/>
</dbReference>
<dbReference type="KEGG" id="tav:G4V39_03205"/>
<evidence type="ECO:0000256" key="1">
    <source>
        <dbReference type="HAMAP-Rule" id="MF_00948"/>
    </source>
</evidence>
<evidence type="ECO:0000313" key="5">
    <source>
        <dbReference type="Proteomes" id="UP000502179"/>
    </source>
</evidence>
<dbReference type="SMART" id="SM00739">
    <property type="entry name" value="KOW"/>
    <property type="match status" value="1"/>
</dbReference>
<dbReference type="CDD" id="cd06091">
    <property type="entry name" value="KOW_NusG"/>
    <property type="match status" value="1"/>
</dbReference>
<keyword evidence="1 3" id="KW-0806">Transcription termination</keyword>
<keyword evidence="1 3" id="KW-0889">Transcription antitermination</keyword>
<dbReference type="InterPro" id="IPR006645">
    <property type="entry name" value="NGN-like_dom"/>
</dbReference>